<name>A0A2N5Y717_9GAMM</name>
<proteinExistence type="inferred from homology"/>
<comment type="function">
    <text evidence="1">Required for efficient ubiquinone (coenzyme Q) biosynthesis. UbiK is probably an accessory factor of Ubi enzymes and facilitates ubiquinone biosynthesis by acting as an assembly factor, a targeting factor, or both.</text>
</comment>
<dbReference type="RefSeq" id="WP_101519805.1">
    <property type="nucleotide sequence ID" value="NZ_PKLZ01000001.1"/>
</dbReference>
<dbReference type="InterPro" id="IPR007475">
    <property type="entry name" value="UbiK"/>
</dbReference>
<comment type="caution">
    <text evidence="2">The sequence shown here is derived from an EMBL/GenBank/DDBJ whole genome shotgun (WGS) entry which is preliminary data.</text>
</comment>
<dbReference type="Proteomes" id="UP000234845">
    <property type="component" value="Unassembled WGS sequence"/>
</dbReference>
<dbReference type="HAMAP" id="MF_02216">
    <property type="entry name" value="UbiK"/>
    <property type="match status" value="1"/>
</dbReference>
<keyword evidence="1" id="KW-0831">Ubiquinone biosynthesis</keyword>
<dbReference type="PANTHER" id="PTHR38040:SF1">
    <property type="entry name" value="UBIQUINONE BIOSYNTHESIS ACCESSORY FACTOR UBIK"/>
    <property type="match status" value="1"/>
</dbReference>
<evidence type="ECO:0000313" key="3">
    <source>
        <dbReference type="Proteomes" id="UP000234845"/>
    </source>
</evidence>
<dbReference type="UniPathway" id="UPA00232"/>
<dbReference type="GO" id="GO:0005829">
    <property type="term" value="C:cytosol"/>
    <property type="evidence" value="ECO:0007669"/>
    <property type="project" value="TreeGrafter"/>
</dbReference>
<keyword evidence="1" id="KW-0963">Cytoplasm</keyword>
<dbReference type="GO" id="GO:0006744">
    <property type="term" value="P:ubiquinone biosynthetic process"/>
    <property type="evidence" value="ECO:0007669"/>
    <property type="project" value="UniProtKB-UniRule"/>
</dbReference>
<dbReference type="PANTHER" id="PTHR38040">
    <property type="entry name" value="UBIQUINONE BIOSYNTHESIS ACCESSORY FACTOR UBIK"/>
    <property type="match status" value="1"/>
</dbReference>
<dbReference type="AlphaFoldDB" id="A0A2N5Y717"/>
<evidence type="ECO:0000256" key="1">
    <source>
        <dbReference type="HAMAP-Rule" id="MF_02216"/>
    </source>
</evidence>
<gene>
    <name evidence="1" type="primary">ubiK</name>
    <name evidence="2" type="ORF">CWI75_02130</name>
</gene>
<accession>A0A2N5Y717</accession>
<dbReference type="OrthoDB" id="5297354at2"/>
<comment type="subcellular location">
    <subcellularLocation>
        <location evidence="1">Cytoplasm</location>
    </subcellularLocation>
</comment>
<reference evidence="3" key="1">
    <citation type="submission" date="2017-11" db="EMBL/GenBank/DDBJ databases">
        <title>The draft genome sequence of Chromatocurvus sp. F02.</title>
        <authorList>
            <person name="Du Z.-J."/>
            <person name="Chang Y.-Q."/>
        </authorList>
    </citation>
    <scope>NUCLEOTIDE SEQUENCE [LARGE SCALE GENOMIC DNA]</scope>
    <source>
        <strain evidence="3">F02</strain>
    </source>
</reference>
<dbReference type="Pfam" id="PF04380">
    <property type="entry name" value="BMFP"/>
    <property type="match status" value="1"/>
</dbReference>
<evidence type="ECO:0000313" key="2">
    <source>
        <dbReference type="EMBL" id="PLW84169.1"/>
    </source>
</evidence>
<organism evidence="2 3">
    <name type="scientific">Kineobactrum sediminis</name>
    <dbReference type="NCBI Taxonomy" id="1905677"/>
    <lineage>
        <taxon>Bacteria</taxon>
        <taxon>Pseudomonadati</taxon>
        <taxon>Pseudomonadota</taxon>
        <taxon>Gammaproteobacteria</taxon>
        <taxon>Cellvibrionales</taxon>
        <taxon>Halieaceae</taxon>
        <taxon>Kineobactrum</taxon>
    </lineage>
</organism>
<protein>
    <recommendedName>
        <fullName evidence="1">Ubiquinone biosynthesis accessory factor UbiK</fullName>
    </recommendedName>
</protein>
<keyword evidence="3" id="KW-1185">Reference proteome</keyword>
<dbReference type="EMBL" id="PKLZ01000001">
    <property type="protein sequence ID" value="PLW84169.1"/>
    <property type="molecule type" value="Genomic_DNA"/>
</dbReference>
<comment type="pathway">
    <text evidence="1">Cofactor biosynthesis; ubiquinone biosynthesis.</text>
</comment>
<comment type="similarity">
    <text evidence="1">Belongs to the UbiK family.</text>
</comment>
<sequence length="84" mass="9235">MAQKPPPLSDIFQQVNDLVNNSELRSEVDKSVRALAQSAMGKLDVVSREEFDAQAAILQRTQARVAALEAELEALTRELEAGQQ</sequence>